<dbReference type="Gene3D" id="1.20.58.360">
    <property type="entry name" value="Shigella T3SS effector IpaH defines"/>
    <property type="match status" value="1"/>
</dbReference>
<evidence type="ECO:0000313" key="8">
    <source>
        <dbReference type="EMBL" id="KIP96221.1"/>
    </source>
</evidence>
<keyword evidence="6" id="KW-0832">Ubl conjugation</keyword>
<name>A0AAE2DY62_PSEFL</name>
<evidence type="ECO:0000256" key="5">
    <source>
        <dbReference type="ARBA" id="ARBA00023026"/>
    </source>
</evidence>
<feature type="domain" description="NEL" evidence="7">
    <location>
        <begin position="1367"/>
        <end position="1682"/>
    </location>
</feature>
<evidence type="ECO:0000256" key="6">
    <source>
        <dbReference type="PROSITE-ProRule" id="PRU01398"/>
    </source>
</evidence>
<evidence type="ECO:0000256" key="2">
    <source>
        <dbReference type="ARBA" id="ARBA00012483"/>
    </source>
</evidence>
<dbReference type="InterPro" id="IPR050216">
    <property type="entry name" value="LRR_domain-containing"/>
</dbReference>
<dbReference type="PANTHER" id="PTHR48051">
    <property type="match status" value="1"/>
</dbReference>
<comment type="caution">
    <text evidence="8">The sequence shown here is derived from an EMBL/GenBank/DDBJ whole genome shotgun (WGS) entry which is preliminary data.</text>
</comment>
<keyword evidence="6" id="KW-1035">Host cytoplasm</keyword>
<keyword evidence="4" id="KW-0677">Repeat</keyword>
<dbReference type="InterPro" id="IPR032675">
    <property type="entry name" value="LRR_dom_sf"/>
</dbReference>
<dbReference type="PANTHER" id="PTHR48051:SF42">
    <property type="entry name" value="LEUCINE-RICH REPEAT-CONTAINING PROTEIN 18-LIKE"/>
    <property type="match status" value="1"/>
</dbReference>
<evidence type="ECO:0000256" key="3">
    <source>
        <dbReference type="ARBA" id="ARBA00022614"/>
    </source>
</evidence>
<keyword evidence="6" id="KW-0808">Transferase</keyword>
<dbReference type="GO" id="GO:0016567">
    <property type="term" value="P:protein ubiquitination"/>
    <property type="evidence" value="ECO:0007669"/>
    <property type="project" value="InterPro"/>
</dbReference>
<dbReference type="InterPro" id="IPR046673">
    <property type="entry name" value="ToxA_N"/>
</dbReference>
<evidence type="ECO:0000313" key="9">
    <source>
        <dbReference type="Proteomes" id="UP000032086"/>
    </source>
</evidence>
<protein>
    <recommendedName>
        <fullName evidence="2">RING-type E3 ubiquitin transferase</fullName>
        <ecNumber evidence="2">2.3.2.27</ecNumber>
    </recommendedName>
</protein>
<keyword evidence="6" id="KW-0964">Secreted</keyword>
<dbReference type="GO" id="GO:0005576">
    <property type="term" value="C:extracellular region"/>
    <property type="evidence" value="ECO:0007669"/>
    <property type="project" value="UniProtKB-UniRule"/>
</dbReference>
<dbReference type="PROSITE" id="PS52053">
    <property type="entry name" value="NEL"/>
    <property type="match status" value="1"/>
</dbReference>
<dbReference type="EC" id="2.3.2.27" evidence="2"/>
<dbReference type="GO" id="GO:0061630">
    <property type="term" value="F:ubiquitin protein ligase activity"/>
    <property type="evidence" value="ECO:0007669"/>
    <property type="project" value="UniProtKB-EC"/>
</dbReference>
<dbReference type="RefSeq" id="WP_042607393.1">
    <property type="nucleotide sequence ID" value="NZ_JXQY01000007.1"/>
</dbReference>
<proteinExistence type="inferred from homology"/>
<dbReference type="Pfam" id="PF20178">
    <property type="entry name" value="ToxA_N"/>
    <property type="match status" value="1"/>
</dbReference>
<comment type="PTM">
    <text evidence="6">Ubiquitinated in the presence of host E1 ubiquitin-activating enzyme, E2 ubiquitin-conjugating enzyme and ubiquitin.</text>
</comment>
<evidence type="ECO:0000259" key="7">
    <source>
        <dbReference type="PROSITE" id="PS52053"/>
    </source>
</evidence>
<evidence type="ECO:0000256" key="4">
    <source>
        <dbReference type="ARBA" id="ARBA00022737"/>
    </source>
</evidence>
<comment type="catalytic activity">
    <reaction evidence="1">
        <text>S-ubiquitinyl-[E2 ubiquitin-conjugating enzyme]-L-cysteine + [acceptor protein]-L-lysine = [E2 ubiquitin-conjugating enzyme]-L-cysteine + N(6)-ubiquitinyl-[acceptor protein]-L-lysine.</text>
        <dbReference type="EC" id="2.3.2.27"/>
    </reaction>
</comment>
<accession>A0AAE2DY62</accession>
<dbReference type="Proteomes" id="UP000032086">
    <property type="component" value="Unassembled WGS sequence"/>
</dbReference>
<keyword evidence="5" id="KW-0843">Virulence</keyword>
<dbReference type="Gene3D" id="3.80.10.10">
    <property type="entry name" value="Ribonuclease Inhibitor"/>
    <property type="match status" value="1"/>
</dbReference>
<dbReference type="Pfam" id="PF14496">
    <property type="entry name" value="NEL"/>
    <property type="match status" value="1"/>
</dbReference>
<evidence type="ECO:0000256" key="1">
    <source>
        <dbReference type="ARBA" id="ARBA00000900"/>
    </source>
</evidence>
<dbReference type="InterPro" id="IPR029487">
    <property type="entry name" value="NEL_dom"/>
</dbReference>
<comment type="similarity">
    <text evidence="6">Belongs to the LRR-containing bacterial E3 ligase family.</text>
</comment>
<dbReference type="EMBL" id="JXQY01000007">
    <property type="protein sequence ID" value="KIP96221.1"/>
    <property type="molecule type" value="Genomic_DNA"/>
</dbReference>
<dbReference type="SUPFAM" id="SSF52058">
    <property type="entry name" value="L domain-like"/>
    <property type="match status" value="1"/>
</dbReference>
<gene>
    <name evidence="8" type="ORF">RU10_05635</name>
</gene>
<dbReference type="GO" id="GO:0005737">
    <property type="term" value="C:cytoplasm"/>
    <property type="evidence" value="ECO:0007669"/>
    <property type="project" value="TreeGrafter"/>
</dbReference>
<reference evidence="8 9" key="1">
    <citation type="submission" date="2014-12" db="EMBL/GenBank/DDBJ databases">
        <title>16Stimator: statistical estimation of ribosomal gene copy numbers from draft genome assemblies.</title>
        <authorList>
            <person name="Perisin M.A."/>
            <person name="Vetter M."/>
            <person name="Gilbert J.A."/>
            <person name="Bergelson J."/>
        </authorList>
    </citation>
    <scope>NUCLEOTIDE SEQUENCE [LARGE SCALE GENOMIC DNA]</scope>
    <source>
        <strain evidence="8 9">MEP34</strain>
    </source>
</reference>
<keyword evidence="3" id="KW-0433">Leucine-rich repeat</keyword>
<sequence>MSLSPQPAVNADKGRHYEFIKSAVNDNFKTATVSRGLALAASPLKIQSWYTTAPAPYLLRLAIANLKAWGSQNRVDHLLAKTDLHAFAEPLLKASIKERHGIEPDVKRTFLRLYLPKDEPWYAIDVSKGVVTRTVSLLDAALHNFASSETVGDGSDYISQPDARGLFDVLPIKGAMPISQFQTLCRELDIGAQYKKHLESYLLPGEPLAEAVLQHKVSESQKDALAVAAHLALIKEDIQYDTYKMLLSLAEGSPQLLLNGRAMQCSDLSLLGTRLTGVLVLTHAVTDKRGIRRLIVYIPHDPDHPLKEYDSLKAFRDELTRQLRDDRLSESTGQTYRQFFSQFVDQQQRGHFFAELEQRLFIVRYHASQDPSNPLPPWHKVAVENPNLRFGRVKLQGDYWHHAYQQKLDKILNDAREIAVSTADTDSKARWAWWDNFKKILSDIFNVALLIATPFVPGLGELMMAYTAYQLTSDVIEGIVDLAEGLWQEAAGHVISVVTDIIQLAAFTAGAQIGEAFRVKLSPLVDGMKPVRLPDGKASLWHPDLGPYERNELMLPPDARPDRHGLHQYGDETVLPLEGKLYCVEKPSPPATSNTHRIKHPRRANAYQPKIEHNGHGAWRHELETPQDWSNETLMRRLGHSVERFSPTQLEQVRISSGTDHSALRQMHIDNSPPPPLLADAVKRFSAYDDAVTASADIRGGRPIDPQAVWLEPLLTALPGWPDGKALEVFADASLSGHSRKYGDPQAAPADTLSISLGDLNAGRLPDRLADFLTDREFHNLLGHEVARADRASTLRNRLADAVDERRGAVSRHVYRALERPDKADIRIVRQTFPELPLPLAEKLLAQARSTELQRIADEQRLPLRLKTQARELDFEASAARAYDGFYHDELMTADTERLALNTLRLNTDTFADLRLEVRDGSYDGTLRCSVGPDDASTVRRLIRDEHDRYEVLDVHNKKLHDADDFHESILHAVPAETLPAVGYQRGQGRPLKLWIMEQAEPPAQRRTALAEPPIRPEATIETETLVRGLSRFFGSRTPDQRIEQLYPTMNARARNAFIETLTRQSKGNTLDAIAKLENERKDLHKALQAWRDDHPIGMDDAGEPGYGASRDYMQTGGNHIEQRMIECFKRQSDLLDEPDIHPEQGYTLDLTTEFGGKDLERWWKDLRQRPDMNKHIDKITALRINKTSLSADPDGLLGSFPHLRRLNARQCELKEIPSSIGQMRQLEDLDLADNLIRLTPRSSERLKELVRLRSLNLNGNPLRTPPDVGRMYRLEELSLAKTDIHTWPEGLFKVGSINRHRPRGFMLDMRKAPIDTLPEVTPGSDQAFVLSRARFDTEKLTNEERVRYQHYRGSSGLGYVIDYPEASSTELSHWQEPFDEPEHYSPSVAFRKYREESWFDLMAEPDSAGFFSVIAKQRESADYRTNPARKKLTRRVWEMVEAATLDSELREKLFRQIVSPDDCGDLGAQLFNSLGMKVLVSRAYAEQTSAKVLDNKLVRLARSAARLDLVSDEARVEYSRQAQQNLIDPGNPPPDEVEIHLAFEKGLAERLELPWQSEAMLYEERSGVTKDEIETAYRMIVKREQGDGLVNAMIDLSSDNFWERHLRKTHPTQYERNDRLFEDRLEWLDELHTAQAQWATLTDRTQFNALTRKLEALATRLGIPHAEIFTDEPMSQRRYNRLLDDLGYQRKELSRQLTREAMGLAGL</sequence>
<organism evidence="8 9">
    <name type="scientific">Pseudomonas fluorescens</name>
    <dbReference type="NCBI Taxonomy" id="294"/>
    <lineage>
        <taxon>Bacteria</taxon>
        <taxon>Pseudomonadati</taxon>
        <taxon>Pseudomonadota</taxon>
        <taxon>Gammaproteobacteria</taxon>
        <taxon>Pseudomonadales</taxon>
        <taxon>Pseudomonadaceae</taxon>
        <taxon>Pseudomonas</taxon>
    </lineage>
</organism>
<feature type="active site" description="Glycyl thioester intermediate" evidence="6">
    <location>
        <position position="1464"/>
    </location>
</feature>
<keyword evidence="6" id="KW-0833">Ubl conjugation pathway</keyword>